<sequence>MAVDGTAPGDDGVPDVGTVAVGGDVEA</sequence>
<protein>
    <submittedName>
        <fullName evidence="2">Uncharacterized protein</fullName>
    </submittedName>
</protein>
<feature type="region of interest" description="Disordered" evidence="1">
    <location>
        <begin position="1"/>
        <end position="27"/>
    </location>
</feature>
<evidence type="ECO:0000256" key="1">
    <source>
        <dbReference type="SAM" id="MobiDB-lite"/>
    </source>
</evidence>
<evidence type="ECO:0000313" key="2">
    <source>
        <dbReference type="EMBL" id="JAD40637.1"/>
    </source>
</evidence>
<name>A0A0A9A0T7_ARUDO</name>
<organism evidence="2">
    <name type="scientific">Arundo donax</name>
    <name type="common">Giant reed</name>
    <name type="synonym">Donax arundinaceus</name>
    <dbReference type="NCBI Taxonomy" id="35708"/>
    <lineage>
        <taxon>Eukaryota</taxon>
        <taxon>Viridiplantae</taxon>
        <taxon>Streptophyta</taxon>
        <taxon>Embryophyta</taxon>
        <taxon>Tracheophyta</taxon>
        <taxon>Spermatophyta</taxon>
        <taxon>Magnoliopsida</taxon>
        <taxon>Liliopsida</taxon>
        <taxon>Poales</taxon>
        <taxon>Poaceae</taxon>
        <taxon>PACMAD clade</taxon>
        <taxon>Arundinoideae</taxon>
        <taxon>Arundineae</taxon>
        <taxon>Arundo</taxon>
    </lineage>
</organism>
<reference evidence="2" key="1">
    <citation type="submission" date="2014-09" db="EMBL/GenBank/DDBJ databases">
        <authorList>
            <person name="Magalhaes I.L.F."/>
            <person name="Oliveira U."/>
            <person name="Santos F.R."/>
            <person name="Vidigal T.H.D.A."/>
            <person name="Brescovit A.D."/>
            <person name="Santos A.J."/>
        </authorList>
    </citation>
    <scope>NUCLEOTIDE SEQUENCE</scope>
    <source>
        <tissue evidence="2">Shoot tissue taken approximately 20 cm above the soil surface</tissue>
    </source>
</reference>
<dbReference type="AlphaFoldDB" id="A0A0A9A0T7"/>
<accession>A0A0A9A0T7</accession>
<proteinExistence type="predicted"/>
<dbReference type="EMBL" id="GBRH01257258">
    <property type="protein sequence ID" value="JAD40637.1"/>
    <property type="molecule type" value="Transcribed_RNA"/>
</dbReference>
<reference evidence="2" key="2">
    <citation type="journal article" date="2015" name="Data Brief">
        <title>Shoot transcriptome of the giant reed, Arundo donax.</title>
        <authorList>
            <person name="Barrero R.A."/>
            <person name="Guerrero F.D."/>
            <person name="Moolhuijzen P."/>
            <person name="Goolsby J.A."/>
            <person name="Tidwell J."/>
            <person name="Bellgard S.E."/>
            <person name="Bellgard M.I."/>
        </authorList>
    </citation>
    <scope>NUCLEOTIDE SEQUENCE</scope>
    <source>
        <tissue evidence="2">Shoot tissue taken approximately 20 cm above the soil surface</tissue>
    </source>
</reference>